<keyword evidence="2" id="KW-1185">Reference proteome</keyword>
<accession>A0A918ADZ3</accession>
<reference evidence="1" key="2">
    <citation type="submission" date="2020-09" db="EMBL/GenBank/DDBJ databases">
        <authorList>
            <person name="Sun Q."/>
            <person name="Zhou Y."/>
        </authorList>
    </citation>
    <scope>NUCLEOTIDE SEQUENCE</scope>
    <source>
        <strain evidence="1">CGMCC 4.7430</strain>
    </source>
</reference>
<comment type="caution">
    <text evidence="1">The sequence shown here is derived from an EMBL/GenBank/DDBJ whole genome shotgun (WGS) entry which is preliminary data.</text>
</comment>
<gene>
    <name evidence="1" type="ORF">GCM10012278_83960</name>
</gene>
<evidence type="ECO:0000313" key="2">
    <source>
        <dbReference type="Proteomes" id="UP000660745"/>
    </source>
</evidence>
<reference evidence="1" key="1">
    <citation type="journal article" date="2014" name="Int. J. Syst. Evol. Microbiol.">
        <title>Complete genome sequence of Corynebacterium casei LMG S-19264T (=DSM 44701T), isolated from a smear-ripened cheese.</title>
        <authorList>
            <consortium name="US DOE Joint Genome Institute (JGI-PGF)"/>
            <person name="Walter F."/>
            <person name="Albersmeier A."/>
            <person name="Kalinowski J."/>
            <person name="Ruckert C."/>
        </authorList>
    </citation>
    <scope>NUCLEOTIDE SEQUENCE</scope>
    <source>
        <strain evidence="1">CGMCC 4.7430</strain>
    </source>
</reference>
<name>A0A918ADZ3_9ACTN</name>
<proteinExistence type="predicted"/>
<evidence type="ECO:0000313" key="1">
    <source>
        <dbReference type="EMBL" id="GGP17177.1"/>
    </source>
</evidence>
<dbReference type="AlphaFoldDB" id="A0A918ADZ3"/>
<dbReference type="Proteomes" id="UP000660745">
    <property type="component" value="Unassembled WGS sequence"/>
</dbReference>
<dbReference type="RefSeq" id="WP_189144348.1">
    <property type="nucleotide sequence ID" value="NZ_BMNK01000023.1"/>
</dbReference>
<dbReference type="EMBL" id="BMNK01000023">
    <property type="protein sequence ID" value="GGP17177.1"/>
    <property type="molecule type" value="Genomic_DNA"/>
</dbReference>
<sequence>MRELLADETSRFPEDDARLLELRRQIGELEVSVGAVDKARATLTDLRDDLARLYGSDHGATVHVSELLASLSP</sequence>
<protein>
    <submittedName>
        <fullName evidence="1">Uncharacterized protein</fullName>
    </submittedName>
</protein>
<organism evidence="1 2">
    <name type="scientific">Nonomuraea glycinis</name>
    <dbReference type="NCBI Taxonomy" id="2047744"/>
    <lineage>
        <taxon>Bacteria</taxon>
        <taxon>Bacillati</taxon>
        <taxon>Actinomycetota</taxon>
        <taxon>Actinomycetes</taxon>
        <taxon>Streptosporangiales</taxon>
        <taxon>Streptosporangiaceae</taxon>
        <taxon>Nonomuraea</taxon>
    </lineage>
</organism>